<comment type="caution">
    <text evidence="1">The sequence shown here is derived from an EMBL/GenBank/DDBJ whole genome shotgun (WGS) entry which is preliminary data.</text>
</comment>
<dbReference type="Proteomes" id="UP001303046">
    <property type="component" value="Unassembled WGS sequence"/>
</dbReference>
<evidence type="ECO:0000313" key="1">
    <source>
        <dbReference type="EMBL" id="KAK6754339.1"/>
    </source>
</evidence>
<sequence>MARPSARYLSECKVPTQWKPSKTVLLYKKGDPHDIGTIVQSAYCPSSTSSLQDTIDYIHTVSKLIEVSREYKMPPRVTFIDLKKASDSVEMEVGRGSL</sequence>
<reference evidence="1 2" key="1">
    <citation type="submission" date="2023-08" db="EMBL/GenBank/DDBJ databases">
        <title>A Necator americanus chromosomal reference genome.</title>
        <authorList>
            <person name="Ilik V."/>
            <person name="Petrzelkova K.J."/>
            <person name="Pardy F."/>
            <person name="Fuh T."/>
            <person name="Niatou-Singa F.S."/>
            <person name="Gouil Q."/>
            <person name="Baker L."/>
            <person name="Ritchie M.E."/>
            <person name="Jex A.R."/>
            <person name="Gazzola D."/>
            <person name="Li H."/>
            <person name="Toshio Fujiwara R."/>
            <person name="Zhan B."/>
            <person name="Aroian R.V."/>
            <person name="Pafco B."/>
            <person name="Schwarz E.M."/>
        </authorList>
    </citation>
    <scope>NUCLEOTIDE SEQUENCE [LARGE SCALE GENOMIC DNA]</scope>
    <source>
        <strain evidence="1 2">Aroian</strain>
        <tissue evidence="1">Whole animal</tissue>
    </source>
</reference>
<name>A0ABR1DV68_NECAM</name>
<gene>
    <name evidence="1" type="primary">Necator_chrV.g18168</name>
    <name evidence="1" type="ORF">RB195_013377</name>
</gene>
<dbReference type="EMBL" id="JAVFWL010000005">
    <property type="protein sequence ID" value="KAK6754339.1"/>
    <property type="molecule type" value="Genomic_DNA"/>
</dbReference>
<keyword evidence="2" id="KW-1185">Reference proteome</keyword>
<protein>
    <submittedName>
        <fullName evidence="1">Uncharacterized protein</fullName>
    </submittedName>
</protein>
<accession>A0ABR1DV68</accession>
<evidence type="ECO:0000313" key="2">
    <source>
        <dbReference type="Proteomes" id="UP001303046"/>
    </source>
</evidence>
<organism evidence="1 2">
    <name type="scientific">Necator americanus</name>
    <name type="common">Human hookworm</name>
    <dbReference type="NCBI Taxonomy" id="51031"/>
    <lineage>
        <taxon>Eukaryota</taxon>
        <taxon>Metazoa</taxon>
        <taxon>Ecdysozoa</taxon>
        <taxon>Nematoda</taxon>
        <taxon>Chromadorea</taxon>
        <taxon>Rhabditida</taxon>
        <taxon>Rhabditina</taxon>
        <taxon>Rhabditomorpha</taxon>
        <taxon>Strongyloidea</taxon>
        <taxon>Ancylostomatidae</taxon>
        <taxon>Bunostominae</taxon>
        <taxon>Necator</taxon>
    </lineage>
</organism>
<proteinExistence type="predicted"/>